<organism evidence="1 2">
    <name type="scientific">Vibrio phage phi 1</name>
    <dbReference type="NCBI Taxonomy" id="1589297"/>
    <lineage>
        <taxon>Viruses</taxon>
        <taxon>Duplodnaviria</taxon>
        <taxon>Heunggongvirae</taxon>
        <taxon>Uroviricota</taxon>
        <taxon>Caudoviricetes</taxon>
        <taxon>Schitoviridae</taxon>
        <taxon>Pacinivirus</taxon>
        <taxon>Pacinivirus phi1</taxon>
    </lineage>
</organism>
<evidence type="ECO:0000313" key="2">
    <source>
        <dbReference type="Proteomes" id="UP000031803"/>
    </source>
</evidence>
<protein>
    <submittedName>
        <fullName evidence="1">Uncharacterized protein</fullName>
    </submittedName>
</protein>
<keyword evidence="2" id="KW-1185">Reference proteome</keyword>
<sequence>MEREDKLMDAIDVLVQSFIDSGAPNFQGHRVEDENTGQQYTIIVHKLGGLIPDQSKFE</sequence>
<evidence type="ECO:0000313" key="1">
    <source>
        <dbReference type="EMBL" id="AJF40695.1"/>
    </source>
</evidence>
<dbReference type="Proteomes" id="UP000031803">
    <property type="component" value="Segment"/>
</dbReference>
<dbReference type="GeneID" id="26625633"/>
<dbReference type="KEGG" id="vg:26625633"/>
<accession>A0A0B5HDX9</accession>
<name>A0A0B5HDX9_9CAUD</name>
<reference evidence="1 2" key="1">
    <citation type="submission" date="2014-12" db="EMBL/GenBank/DDBJ databases">
        <title>Complete genome sequences of three Vibrio cholerae specific bacteriophages.</title>
        <authorList>
            <person name="Bhandare S.G."/>
            <person name="Warry A."/>
            <person name="Emes R.D."/>
            <person name="Hooton S.P.T."/>
            <person name="Barrow P.A."/>
            <person name="Atterbury R.J."/>
        </authorList>
    </citation>
    <scope>NUCLEOTIDE SEQUENCE [LARGE SCALE GENOMIC DNA]</scope>
</reference>
<dbReference type="EMBL" id="KP280062">
    <property type="protein sequence ID" value="AJF40695.1"/>
    <property type="molecule type" value="Genomic_DNA"/>
</dbReference>
<proteinExistence type="predicted"/>
<gene>
    <name evidence="1" type="ORF">SBVP1_0037</name>
</gene>
<dbReference type="RefSeq" id="YP_009198555.1">
    <property type="nucleotide sequence ID" value="NC_028799.1"/>
</dbReference>